<protein>
    <submittedName>
        <fullName evidence="1">Uncharacterized protein</fullName>
    </submittedName>
</protein>
<accession>A0A5C3MZ58</accession>
<reference evidence="1 2" key="1">
    <citation type="journal article" date="2019" name="Nat. Ecol. Evol.">
        <title>Megaphylogeny resolves global patterns of mushroom evolution.</title>
        <authorList>
            <person name="Varga T."/>
            <person name="Krizsan K."/>
            <person name="Foldi C."/>
            <person name="Dima B."/>
            <person name="Sanchez-Garcia M."/>
            <person name="Sanchez-Ramirez S."/>
            <person name="Szollosi G.J."/>
            <person name="Szarkandi J.G."/>
            <person name="Papp V."/>
            <person name="Albert L."/>
            <person name="Andreopoulos W."/>
            <person name="Angelini C."/>
            <person name="Antonin V."/>
            <person name="Barry K.W."/>
            <person name="Bougher N.L."/>
            <person name="Buchanan P."/>
            <person name="Buyck B."/>
            <person name="Bense V."/>
            <person name="Catcheside P."/>
            <person name="Chovatia M."/>
            <person name="Cooper J."/>
            <person name="Damon W."/>
            <person name="Desjardin D."/>
            <person name="Finy P."/>
            <person name="Geml J."/>
            <person name="Haridas S."/>
            <person name="Hughes K."/>
            <person name="Justo A."/>
            <person name="Karasinski D."/>
            <person name="Kautmanova I."/>
            <person name="Kiss B."/>
            <person name="Kocsube S."/>
            <person name="Kotiranta H."/>
            <person name="LaButti K.M."/>
            <person name="Lechner B.E."/>
            <person name="Liimatainen K."/>
            <person name="Lipzen A."/>
            <person name="Lukacs Z."/>
            <person name="Mihaltcheva S."/>
            <person name="Morgado L.N."/>
            <person name="Niskanen T."/>
            <person name="Noordeloos M.E."/>
            <person name="Ohm R.A."/>
            <person name="Ortiz-Santana B."/>
            <person name="Ovrebo C."/>
            <person name="Racz N."/>
            <person name="Riley R."/>
            <person name="Savchenko A."/>
            <person name="Shiryaev A."/>
            <person name="Soop K."/>
            <person name="Spirin V."/>
            <person name="Szebenyi C."/>
            <person name="Tomsovsky M."/>
            <person name="Tulloss R.E."/>
            <person name="Uehling J."/>
            <person name="Grigoriev I.V."/>
            <person name="Vagvolgyi C."/>
            <person name="Papp T."/>
            <person name="Martin F.M."/>
            <person name="Miettinen O."/>
            <person name="Hibbett D.S."/>
            <person name="Nagy L.G."/>
        </authorList>
    </citation>
    <scope>NUCLEOTIDE SEQUENCE [LARGE SCALE GENOMIC DNA]</scope>
    <source>
        <strain evidence="1 2">OMC1185</strain>
    </source>
</reference>
<sequence>ALYAHIRILWRLERGAVPKLPPSDILSDFSLWFSDGQNIAATATAGPPLIHSSLVEISQSLRYGGGGQQAPWMLMVDQAMLEYYQVCISRFGLPCWCPDLRDTAYSPYNSACRIIALTTFQQGILAKVYDQLLPNPRYVTNTMLILKLYDHFVHYYQQKRFTKEKKSPGSVTISEELKTLYKNCERLAACRKKFAKEMKLPARYINMVSEVKATSDDEWDPELGAYAIKCRP</sequence>
<dbReference type="Proteomes" id="UP000305948">
    <property type="component" value="Unassembled WGS sequence"/>
</dbReference>
<proteinExistence type="predicted"/>
<gene>
    <name evidence="1" type="ORF">OE88DRAFT_1614253</name>
</gene>
<dbReference type="STRING" id="5364.A0A5C3MZ58"/>
<evidence type="ECO:0000313" key="2">
    <source>
        <dbReference type="Proteomes" id="UP000305948"/>
    </source>
</evidence>
<organism evidence="1 2">
    <name type="scientific">Heliocybe sulcata</name>
    <dbReference type="NCBI Taxonomy" id="5364"/>
    <lineage>
        <taxon>Eukaryota</taxon>
        <taxon>Fungi</taxon>
        <taxon>Dikarya</taxon>
        <taxon>Basidiomycota</taxon>
        <taxon>Agaricomycotina</taxon>
        <taxon>Agaricomycetes</taxon>
        <taxon>Gloeophyllales</taxon>
        <taxon>Gloeophyllaceae</taxon>
        <taxon>Heliocybe</taxon>
    </lineage>
</organism>
<name>A0A5C3MZ58_9AGAM</name>
<dbReference type="AlphaFoldDB" id="A0A5C3MZ58"/>
<keyword evidence="2" id="KW-1185">Reference proteome</keyword>
<feature type="non-terminal residue" evidence="1">
    <location>
        <position position="1"/>
    </location>
</feature>
<dbReference type="EMBL" id="ML213513">
    <property type="protein sequence ID" value="TFK50614.1"/>
    <property type="molecule type" value="Genomic_DNA"/>
</dbReference>
<evidence type="ECO:0000313" key="1">
    <source>
        <dbReference type="EMBL" id="TFK50614.1"/>
    </source>
</evidence>
<feature type="non-terminal residue" evidence="1">
    <location>
        <position position="232"/>
    </location>
</feature>
<dbReference type="OrthoDB" id="3254880at2759"/>